<dbReference type="PATRIC" id="fig|1121098.3.peg.4026"/>
<gene>
    <name evidence="1" type="ORF">HMPREF1534_03939</name>
</gene>
<protein>
    <recommendedName>
        <fullName evidence="3">Transposase (putative) YhgA-like domain-containing protein</fullName>
    </recommendedName>
</protein>
<dbReference type="OrthoDB" id="9803508at2"/>
<dbReference type="Pfam" id="PF12784">
    <property type="entry name" value="PDDEXK_2"/>
    <property type="match status" value="1"/>
</dbReference>
<evidence type="ECO:0000313" key="2">
    <source>
        <dbReference type="Proteomes" id="UP000017831"/>
    </source>
</evidence>
<proteinExistence type="predicted"/>
<dbReference type="Proteomes" id="UP000017831">
    <property type="component" value="Unassembled WGS sequence"/>
</dbReference>
<reference evidence="1 2" key="1">
    <citation type="submission" date="2013-04" db="EMBL/GenBank/DDBJ databases">
        <title>The Genome Sequence of Bacteroides massiliensis DSM 17679.</title>
        <authorList>
            <consortium name="The Broad Institute Genomics Platform"/>
            <person name="Earl A."/>
            <person name="Ward D."/>
            <person name="Feldgarden M."/>
            <person name="Gevers D."/>
            <person name="Martens E."/>
            <person name="Fenner L."/>
            <person name="Roux V."/>
            <person name="Mallet M.N."/>
            <person name="Raoult D."/>
            <person name="Walker B."/>
            <person name="Young S."/>
            <person name="Zeng Q."/>
            <person name="Gargeya S."/>
            <person name="Fitzgerald M."/>
            <person name="Haas B."/>
            <person name="Abouelleil A."/>
            <person name="Allen A.W."/>
            <person name="Alvarado L."/>
            <person name="Arachchi H.M."/>
            <person name="Berlin A.M."/>
            <person name="Chapman S.B."/>
            <person name="Gainer-Dewar J."/>
            <person name="Goldberg J."/>
            <person name="Griggs A."/>
            <person name="Gujja S."/>
            <person name="Hansen M."/>
            <person name="Howarth C."/>
            <person name="Imamovic A."/>
            <person name="Ireland A."/>
            <person name="Larimer J."/>
            <person name="McCowan C."/>
            <person name="Murphy C."/>
            <person name="Pearson M."/>
            <person name="Poon T.W."/>
            <person name="Priest M."/>
            <person name="Roberts A."/>
            <person name="Saif S."/>
            <person name="Shea T."/>
            <person name="Sisk P."/>
            <person name="Sykes S."/>
            <person name="Wortman J."/>
            <person name="Nusbaum C."/>
            <person name="Birren B."/>
        </authorList>
    </citation>
    <scope>NUCLEOTIDE SEQUENCE [LARGE SCALE GENOMIC DNA]</scope>
    <source>
        <strain evidence="2">B84634 / Timone 84634 / DSM 17679 / JCM 13223</strain>
    </source>
</reference>
<organism evidence="1 2">
    <name type="scientific">Phocaeicola massiliensis B84634 = Timone 84634 = DSM 17679 = JCM 13223</name>
    <dbReference type="NCBI Taxonomy" id="1121098"/>
    <lineage>
        <taxon>Bacteria</taxon>
        <taxon>Pseudomonadati</taxon>
        <taxon>Bacteroidota</taxon>
        <taxon>Bacteroidia</taxon>
        <taxon>Bacteroidales</taxon>
        <taxon>Bacteroidaceae</taxon>
        <taxon>Phocaeicola</taxon>
    </lineage>
</organism>
<dbReference type="PANTHER" id="PTHR41317">
    <property type="entry name" value="PD-(D_E)XK NUCLEASE FAMILY TRANSPOSASE"/>
    <property type="match status" value="1"/>
</dbReference>
<accession>U6R7L0</accession>
<dbReference type="PANTHER" id="PTHR41317:SF1">
    <property type="entry name" value="PD-(D_E)XK NUCLEASE FAMILY TRANSPOSASE"/>
    <property type="match status" value="1"/>
</dbReference>
<dbReference type="STRING" id="1121098.HMPREF1534_03939"/>
<evidence type="ECO:0000313" key="1">
    <source>
        <dbReference type="EMBL" id="EOA52179.1"/>
    </source>
</evidence>
<dbReference type="EMBL" id="AQHY01000042">
    <property type="protein sequence ID" value="EOA52179.1"/>
    <property type="molecule type" value="Genomic_DNA"/>
</dbReference>
<dbReference type="HOGENOM" id="CLU_057504_1_0_10"/>
<comment type="caution">
    <text evidence="1">The sequence shown here is derived from an EMBL/GenBank/DDBJ whole genome shotgun (WGS) entry which is preliminary data.</text>
</comment>
<dbReference type="NCBIfam" id="TIGR01784">
    <property type="entry name" value="T_den_put_tspse"/>
    <property type="match status" value="1"/>
</dbReference>
<dbReference type="AlphaFoldDB" id="U6R7L0"/>
<dbReference type="InterPro" id="IPR010106">
    <property type="entry name" value="RpnA"/>
</dbReference>
<keyword evidence="2" id="KW-1185">Reference proteome</keyword>
<dbReference type="GeneID" id="60060199"/>
<dbReference type="RefSeq" id="WP_005945516.1">
    <property type="nucleotide sequence ID" value="NZ_KB905475.1"/>
</dbReference>
<evidence type="ECO:0008006" key="3">
    <source>
        <dbReference type="Google" id="ProtNLM"/>
    </source>
</evidence>
<dbReference type="eggNOG" id="COG5464">
    <property type="taxonomic scope" value="Bacteria"/>
</dbReference>
<name>U6R7L0_9BACT</name>
<sequence length="291" mass="33813">MGKFINPFTDVGFKKIFGQEVSKDLLIDFLNDLLVGERSIKDITFLDKELLPEYMGDRGVIYDIYCTTEAGEHIIVEMQNRQQTNFKERALFYLSHTITRQGEKGARWEFDLKAVYGVFFMNFRLEDTPHKLRTDIVLSDRDTHEVFSDKLRFIFIELPSFNKEEEECETDFERWIYILKNMETLNRLPFKARKAVFEKLEKIVDIASLSKEERMKYDESIKVYRDNLATISFAKNQGKEEGLKEGIEKGLKEGRKEGILSVARNLRSGGMSVEAIAAVTGLSIKEIEQLD</sequence>